<proteinExistence type="predicted"/>
<protein>
    <recommendedName>
        <fullName evidence="3">High potential iron-sulfur proteins family profile domain-containing protein</fullName>
    </recommendedName>
</protein>
<dbReference type="Proteomes" id="UP000753724">
    <property type="component" value="Unassembled WGS sequence"/>
</dbReference>
<name>A0ABW9XGS4_9SPHN</name>
<organism evidence="1 2">
    <name type="scientific">Novosphingobium ovatum</name>
    <dbReference type="NCBI Taxonomy" id="1908523"/>
    <lineage>
        <taxon>Bacteria</taxon>
        <taxon>Pseudomonadati</taxon>
        <taxon>Pseudomonadota</taxon>
        <taxon>Alphaproteobacteria</taxon>
        <taxon>Sphingomonadales</taxon>
        <taxon>Sphingomonadaceae</taxon>
        <taxon>Novosphingobium</taxon>
    </lineage>
</organism>
<evidence type="ECO:0000313" key="2">
    <source>
        <dbReference type="Proteomes" id="UP000753724"/>
    </source>
</evidence>
<keyword evidence="2" id="KW-1185">Reference proteome</keyword>
<comment type="caution">
    <text evidence="1">The sequence shown here is derived from an EMBL/GenBank/DDBJ whole genome shotgun (WGS) entry which is preliminary data.</text>
</comment>
<evidence type="ECO:0008006" key="3">
    <source>
        <dbReference type="Google" id="ProtNLM"/>
    </source>
</evidence>
<evidence type="ECO:0000313" key="1">
    <source>
        <dbReference type="EMBL" id="NBC37750.1"/>
    </source>
</evidence>
<dbReference type="RefSeq" id="WP_161720126.1">
    <property type="nucleotide sequence ID" value="NZ_JAAAPO010000006.1"/>
</dbReference>
<reference evidence="2" key="1">
    <citation type="submission" date="2020-01" db="EMBL/GenBank/DDBJ databases">
        <title>Sphingomonas sp. strain CSW-10.</title>
        <authorList>
            <person name="Chen W.-M."/>
        </authorList>
    </citation>
    <scope>NUCLEOTIDE SEQUENCE [LARGE SCALE GENOMIC DNA]</scope>
    <source>
        <strain evidence="2">FSY-8</strain>
    </source>
</reference>
<accession>A0ABW9XGS4</accession>
<dbReference type="EMBL" id="JAAAPO010000006">
    <property type="protein sequence ID" value="NBC37750.1"/>
    <property type="molecule type" value="Genomic_DNA"/>
</dbReference>
<sequence length="82" mass="8842">MNNQTPATFGSEGLEKLPGNLKAQITAPQFGRQAVCAACIFYSEQTKGFGYCRRYPPTDGLPLTNAASWCGEFIAFDQKGGC</sequence>
<gene>
    <name evidence="1" type="ORF">GTZ99_14435</name>
</gene>